<accession>A0A0D1BWM7</accession>
<evidence type="ECO:0000313" key="2">
    <source>
        <dbReference type="Proteomes" id="UP000032250"/>
    </source>
</evidence>
<dbReference type="GO" id="GO:0006508">
    <property type="term" value="P:proteolysis"/>
    <property type="evidence" value="ECO:0007669"/>
    <property type="project" value="InterPro"/>
</dbReference>
<dbReference type="InterPro" id="IPR008257">
    <property type="entry name" value="Pept_M19"/>
</dbReference>
<dbReference type="OrthoDB" id="9804920at2"/>
<gene>
    <name evidence="1" type="ORF">N495_06310</name>
</gene>
<dbReference type="PROSITE" id="PS51365">
    <property type="entry name" value="RENAL_DIPEPTIDASE_2"/>
    <property type="match status" value="1"/>
</dbReference>
<dbReference type="PANTHER" id="PTHR10443:SF12">
    <property type="entry name" value="DIPEPTIDASE"/>
    <property type="match status" value="1"/>
</dbReference>
<dbReference type="HOGENOM" id="CLU_031404_2_1_9"/>
<dbReference type="InterPro" id="IPR032466">
    <property type="entry name" value="Metal_Hydrolase"/>
</dbReference>
<dbReference type="AlphaFoldDB" id="A0A0D1BWM7"/>
<dbReference type="EMBL" id="JXSU01000007">
    <property type="protein sequence ID" value="KIS23216.1"/>
    <property type="molecule type" value="Genomic_DNA"/>
</dbReference>
<protein>
    <submittedName>
        <fullName evidence="1">Peptidase M19</fullName>
    </submittedName>
</protein>
<dbReference type="GO" id="GO:0070573">
    <property type="term" value="F:metallodipeptidase activity"/>
    <property type="evidence" value="ECO:0007669"/>
    <property type="project" value="InterPro"/>
</dbReference>
<proteinExistence type="predicted"/>
<dbReference type="RefSeq" id="WP_003487053.1">
    <property type="nucleotide sequence ID" value="NZ_JXSU01000007.1"/>
</dbReference>
<dbReference type="Proteomes" id="UP000032250">
    <property type="component" value="Unassembled WGS sequence"/>
</dbReference>
<dbReference type="PATRIC" id="fig|1379739.3.peg.1594"/>
<comment type="caution">
    <text evidence="1">The sequence shown here is derived from an EMBL/GenBank/DDBJ whole genome shotgun (WGS) entry which is preliminary data.</text>
</comment>
<name>A0A0D1BWM7_CLOBO</name>
<evidence type="ECO:0000313" key="1">
    <source>
        <dbReference type="EMBL" id="KIS23216.1"/>
    </source>
</evidence>
<sequence length="322" mass="36421">MNFIDMHCDTVYALINKKPCSNKNITVSENETLYKNSLSVDIKKLKASNSLAQFFALFIDVTETNSPLKTALNMLDFFHNELEKYSKYIALAKNYEDINKNLSNNKISAFLTIEEGAALEGNLYNLRNFYRLGVRLITLTWNFPNEIGFPNCSKEFMNNGLTPFGLEVIEEMNKLKMIIDVSHLSDGGFYDVVKYSKSPFVASHSNARAITNHSRNLTDDMIKILSNKGGVMGINFEKTFLGQSEEGKISEMIAHIRHIKNVGGIDSMCIGSDFDGIETPSEIKSSNEIEKLINALKKEGFHESEIERIIYKNALRVIKEIL</sequence>
<dbReference type="Pfam" id="PF01244">
    <property type="entry name" value="Peptidase_M19"/>
    <property type="match status" value="1"/>
</dbReference>
<dbReference type="CDD" id="cd01301">
    <property type="entry name" value="rDP_like"/>
    <property type="match status" value="1"/>
</dbReference>
<dbReference type="SUPFAM" id="SSF51556">
    <property type="entry name" value="Metallo-dependent hydrolases"/>
    <property type="match status" value="1"/>
</dbReference>
<reference evidence="1 2" key="1">
    <citation type="submission" date="2014-06" db="EMBL/GenBank/DDBJ databases">
        <title>Genome characterization of distinct group I Clostridium botulinum lineages.</title>
        <authorList>
            <person name="Giordani F."/>
            <person name="Anselmo A."/>
            <person name="Fillo S."/>
            <person name="Palozzi A.M."/>
            <person name="Fortunato A."/>
            <person name="Gentile B."/>
            <person name="Ciammaruconi A."/>
            <person name="Anniballi F."/>
            <person name="De Medici D."/>
            <person name="Lista F."/>
        </authorList>
    </citation>
    <scope>NUCLEOTIDE SEQUENCE [LARGE SCALE GENOMIC DNA]</scope>
    <source>
        <strain evidence="1 2">B2 450</strain>
    </source>
</reference>
<organism evidence="1 2">
    <name type="scientific">Clostridium botulinum B2 450</name>
    <dbReference type="NCBI Taxonomy" id="1379739"/>
    <lineage>
        <taxon>Bacteria</taxon>
        <taxon>Bacillati</taxon>
        <taxon>Bacillota</taxon>
        <taxon>Clostridia</taxon>
        <taxon>Eubacteriales</taxon>
        <taxon>Clostridiaceae</taxon>
        <taxon>Clostridium</taxon>
    </lineage>
</organism>
<dbReference type="PANTHER" id="PTHR10443">
    <property type="entry name" value="MICROSOMAL DIPEPTIDASE"/>
    <property type="match status" value="1"/>
</dbReference>
<dbReference type="Gene3D" id="3.20.20.140">
    <property type="entry name" value="Metal-dependent hydrolases"/>
    <property type="match status" value="1"/>
</dbReference>